<keyword evidence="1" id="KW-0732">Signal</keyword>
<accession>A0ABY3XG41</accession>
<organism evidence="2 3">
    <name type="scientific">Lysobacter gummosus</name>
    <dbReference type="NCBI Taxonomy" id="262324"/>
    <lineage>
        <taxon>Bacteria</taxon>
        <taxon>Pseudomonadati</taxon>
        <taxon>Pseudomonadota</taxon>
        <taxon>Gammaproteobacteria</taxon>
        <taxon>Lysobacterales</taxon>
        <taxon>Lysobacteraceae</taxon>
        <taxon>Lysobacter</taxon>
    </lineage>
</organism>
<dbReference type="RefSeq" id="WP_148648746.1">
    <property type="nucleotide sequence ID" value="NZ_CP011131.1"/>
</dbReference>
<dbReference type="PROSITE" id="PS51257">
    <property type="entry name" value="PROKAR_LIPOPROTEIN"/>
    <property type="match status" value="1"/>
</dbReference>
<protein>
    <recommendedName>
        <fullName evidence="4">Lipoprotein</fullName>
    </recommendedName>
</protein>
<dbReference type="EMBL" id="CP093547">
    <property type="protein sequence ID" value="UNP30607.1"/>
    <property type="molecule type" value="Genomic_DNA"/>
</dbReference>
<sequence>MSVRPAVPCLAAIAALGLSACAHTSADTSPAVRHAPTSSAAAAPRLSAEQMLTHLLELIRTSARLEDFTVERLSRTMGVPVQRARDESQRYGYGEALDAQWNQNFEVDPQRTVGARFNFSFDPIAPEANPPLAELCRLDYPRFTAALEEMGFKRTPYRGEHGRFINDNFDRPGMRVAVYSQGEVSASGQSTGRVCVKRVQVF</sequence>
<evidence type="ECO:0000313" key="3">
    <source>
        <dbReference type="Proteomes" id="UP000829194"/>
    </source>
</evidence>
<gene>
    <name evidence="2" type="ORF">MOV92_04900</name>
</gene>
<feature type="signal peptide" evidence="1">
    <location>
        <begin position="1"/>
        <end position="24"/>
    </location>
</feature>
<proteinExistence type="predicted"/>
<keyword evidence="3" id="KW-1185">Reference proteome</keyword>
<name>A0ABY3XG41_9GAMM</name>
<evidence type="ECO:0000256" key="1">
    <source>
        <dbReference type="SAM" id="SignalP"/>
    </source>
</evidence>
<evidence type="ECO:0008006" key="4">
    <source>
        <dbReference type="Google" id="ProtNLM"/>
    </source>
</evidence>
<evidence type="ECO:0000313" key="2">
    <source>
        <dbReference type="EMBL" id="UNP30607.1"/>
    </source>
</evidence>
<reference evidence="2 3" key="1">
    <citation type="submission" date="2022-03" db="EMBL/GenBank/DDBJ databases">
        <title>Complete genome sequence of Lysobacter capsici VKM B-2533 and Lysobacter gummosus 10.1.1, promising sources of lytic agents.</title>
        <authorList>
            <person name="Tarlachkov S.V."/>
            <person name="Kudryakova I.V."/>
            <person name="Afoshin A.S."/>
            <person name="Leontyevskaya E.A."/>
            <person name="Leontyevskaya N.V."/>
        </authorList>
    </citation>
    <scope>NUCLEOTIDE SEQUENCE [LARGE SCALE GENOMIC DNA]</scope>
    <source>
        <strain evidence="2 3">10.1.1</strain>
    </source>
</reference>
<dbReference type="Proteomes" id="UP000829194">
    <property type="component" value="Chromosome"/>
</dbReference>
<feature type="chain" id="PRO_5046171539" description="Lipoprotein" evidence="1">
    <location>
        <begin position="25"/>
        <end position="202"/>
    </location>
</feature>